<dbReference type="FunCoup" id="A0A7N2MFC0">
    <property type="interactions" value="35"/>
</dbReference>
<dbReference type="OrthoDB" id="46529at2759"/>
<dbReference type="Gene3D" id="3.10.129.10">
    <property type="entry name" value="Hotdog Thioesterase"/>
    <property type="match status" value="1"/>
</dbReference>
<dbReference type="Pfam" id="PF03061">
    <property type="entry name" value="4HBT"/>
    <property type="match status" value="1"/>
</dbReference>
<dbReference type="EnsemblPlants" id="QL08p050077:mrna">
    <property type="protein sequence ID" value="QL08p050077:mrna"/>
    <property type="gene ID" value="QL08p050077"/>
</dbReference>
<evidence type="ECO:0000313" key="4">
    <source>
        <dbReference type="Proteomes" id="UP000594261"/>
    </source>
</evidence>
<feature type="domain" description="Thioesterase" evidence="2">
    <location>
        <begin position="78"/>
        <end position="150"/>
    </location>
</feature>
<dbReference type="EMBL" id="LRBV02000008">
    <property type="status" value="NOT_ANNOTATED_CDS"/>
    <property type="molecule type" value="Genomic_DNA"/>
</dbReference>
<gene>
    <name evidence="3" type="primary">LOC115957510</name>
</gene>
<organism evidence="3 4">
    <name type="scientific">Quercus lobata</name>
    <name type="common">Valley oak</name>
    <dbReference type="NCBI Taxonomy" id="97700"/>
    <lineage>
        <taxon>Eukaryota</taxon>
        <taxon>Viridiplantae</taxon>
        <taxon>Streptophyta</taxon>
        <taxon>Embryophyta</taxon>
        <taxon>Tracheophyta</taxon>
        <taxon>Spermatophyta</taxon>
        <taxon>Magnoliopsida</taxon>
        <taxon>eudicotyledons</taxon>
        <taxon>Gunneridae</taxon>
        <taxon>Pentapetalae</taxon>
        <taxon>rosids</taxon>
        <taxon>fabids</taxon>
        <taxon>Fagales</taxon>
        <taxon>Fagaceae</taxon>
        <taxon>Quercus</taxon>
    </lineage>
</organism>
<evidence type="ECO:0000259" key="2">
    <source>
        <dbReference type="Pfam" id="PF03061"/>
    </source>
</evidence>
<keyword evidence="4" id="KW-1185">Reference proteome</keyword>
<sequence>MSGSITVSNSKEKHPQYVSAVKLMFEDEEISGSVPEFCNTKDFYSDLIRAHLKPQTILRGRVSCLLSITPAINNVYRSVHGGAVASIAEIVSIACARTVVAEGKELFLGELSISYLSGAQTNAEVLVDGSVVRSGRNLTVVAVEFKLNKTEQLIYTARATFYHMPVAKL</sequence>
<dbReference type="InterPro" id="IPR029069">
    <property type="entry name" value="HotDog_dom_sf"/>
</dbReference>
<dbReference type="RefSeq" id="XP_030931627.1">
    <property type="nucleotide sequence ID" value="XM_031075767.1"/>
</dbReference>
<accession>A0A7N2MFC0</accession>
<dbReference type="InParanoid" id="A0A7N2MFC0"/>
<dbReference type="PANTHER" id="PTHR21660:SF12">
    <property type="entry name" value="OS07G0462700 PROTEIN"/>
    <property type="match status" value="1"/>
</dbReference>
<protein>
    <recommendedName>
        <fullName evidence="2">Thioesterase domain-containing protein</fullName>
    </recommendedName>
</protein>
<dbReference type="CDD" id="cd03443">
    <property type="entry name" value="PaaI_thioesterase"/>
    <property type="match status" value="1"/>
</dbReference>
<comment type="similarity">
    <text evidence="1">Belongs to the thioesterase PaaI family.</text>
</comment>
<dbReference type="Proteomes" id="UP000594261">
    <property type="component" value="Chromosome 8"/>
</dbReference>
<evidence type="ECO:0000256" key="1">
    <source>
        <dbReference type="ARBA" id="ARBA00008324"/>
    </source>
</evidence>
<dbReference type="GeneID" id="115957510"/>
<reference evidence="3" key="2">
    <citation type="submission" date="2021-01" db="UniProtKB">
        <authorList>
            <consortium name="EnsemblPlants"/>
        </authorList>
    </citation>
    <scope>IDENTIFICATION</scope>
</reference>
<evidence type="ECO:0000313" key="3">
    <source>
        <dbReference type="EnsemblPlants" id="QL08p050077:mrna"/>
    </source>
</evidence>
<dbReference type="Gramene" id="QL08p050077:mrna">
    <property type="protein sequence ID" value="QL08p050077:mrna"/>
    <property type="gene ID" value="QL08p050077"/>
</dbReference>
<dbReference type="OMA" id="QWTRRFL"/>
<dbReference type="KEGG" id="qlo:115957510"/>
<reference evidence="3 4" key="1">
    <citation type="journal article" date="2016" name="G3 (Bethesda)">
        <title>First Draft Assembly and Annotation of the Genome of a California Endemic Oak Quercus lobata Nee (Fagaceae).</title>
        <authorList>
            <person name="Sork V.L."/>
            <person name="Fitz-Gibbon S.T."/>
            <person name="Puiu D."/>
            <person name="Crepeau M."/>
            <person name="Gugger P.F."/>
            <person name="Sherman R."/>
            <person name="Stevens K."/>
            <person name="Langley C.H."/>
            <person name="Pellegrini M."/>
            <person name="Salzberg S.L."/>
        </authorList>
    </citation>
    <scope>NUCLEOTIDE SEQUENCE [LARGE SCALE GENOMIC DNA]</scope>
    <source>
        <strain evidence="3 4">cv. SW786</strain>
    </source>
</reference>
<dbReference type="InterPro" id="IPR006683">
    <property type="entry name" value="Thioestr_dom"/>
</dbReference>
<dbReference type="PANTHER" id="PTHR21660">
    <property type="entry name" value="THIOESTERASE SUPERFAMILY MEMBER-RELATED"/>
    <property type="match status" value="1"/>
</dbReference>
<name>A0A7N2MFC0_QUELO</name>
<dbReference type="InterPro" id="IPR039298">
    <property type="entry name" value="ACOT13"/>
</dbReference>
<dbReference type="GO" id="GO:0047617">
    <property type="term" value="F:fatty acyl-CoA hydrolase activity"/>
    <property type="evidence" value="ECO:0007669"/>
    <property type="project" value="InterPro"/>
</dbReference>
<dbReference type="SUPFAM" id="SSF54637">
    <property type="entry name" value="Thioesterase/thiol ester dehydrase-isomerase"/>
    <property type="match status" value="1"/>
</dbReference>
<dbReference type="AlphaFoldDB" id="A0A7N2MFC0"/>
<proteinExistence type="inferred from homology"/>